<dbReference type="CDD" id="cd01347">
    <property type="entry name" value="ligand_gated_channel"/>
    <property type="match status" value="1"/>
</dbReference>
<keyword evidence="4 10" id="KW-1134">Transmembrane beta strand</keyword>
<keyword evidence="6 11" id="KW-0798">TonB box</keyword>
<dbReference type="Gene3D" id="2.170.130.10">
    <property type="entry name" value="TonB-dependent receptor, plug domain"/>
    <property type="match status" value="1"/>
</dbReference>
<evidence type="ECO:0000259" key="13">
    <source>
        <dbReference type="Pfam" id="PF07715"/>
    </source>
</evidence>
<keyword evidence="3 10" id="KW-0813">Transport</keyword>
<keyword evidence="9 10" id="KW-0998">Cell outer membrane</keyword>
<sequence>MNLTLRSNRAFYTRYQDDHNMKPLTLSCSILLTLAPISQLYAETPKEAIDQLDPNVETIEVKGRYIQGYNAHSASGASRLDLAISDIPQSVSVITDAQLRDFQLNDINAALDTATGINVERIETDRTYYTARGFDVTNFQVDGVGLPLTSGNNHADEDTAIYDRVEVIRGANGLMTGVGNPSATVNFIRKRPTADNQLNLLTSYGSWDNLRLEVDGSTQINDTFAARMVAVKQTKDSYLDRYQTDKTVLYAFIDAKLSDDTNLSVSHSYINNDAKGNNWGALPLFYTDGSATHYGTSTNTSADWSNWLVIKQNTVVEFSHYFADNWSLRATYSHKTTDEDTELFYVYGTPDKTTELGLTGYGSEYDLDDQHNLADVYVNGDFSLFGREHQVVAGINYAQMDYTDTSLYDYSTGNGFPAMPDLNTWDGNTPKPTFKDAPSGSDVSATQKAAYFTGRFNLLEDFHLIAGGRFNDWQAEGESYSKVQDVEDAQFIPYVGVTYRFIPQLLAYASYTETFKAQRELDIDDNTLAPVTGESQEIGLKSELFNGNLITTVAYFDIQQTNLATPDPRTSQLPPTEQRYIGADGISSHGFEVDIAGEIYPGLNASIGYTDFDISGDDKVAAYTPSKLFKLAATYDLALIEGLTFGVNMRWQDDIYRSQGVVANGFDNAGQEIITEQNAYAIVDVMAKYQFNDAMDLTVNANNVTDEKYLTSLYWAQGFYGAPANYSATLSWRL</sequence>
<comment type="caution">
    <text evidence="14">The sequence shown here is derived from an EMBL/GenBank/DDBJ whole genome shotgun (WGS) entry which is preliminary data.</text>
</comment>
<dbReference type="InterPro" id="IPR012910">
    <property type="entry name" value="Plug_dom"/>
</dbReference>
<proteinExistence type="inferred from homology"/>
<evidence type="ECO:0000256" key="7">
    <source>
        <dbReference type="ARBA" id="ARBA00023136"/>
    </source>
</evidence>
<evidence type="ECO:0000256" key="8">
    <source>
        <dbReference type="ARBA" id="ARBA00023170"/>
    </source>
</evidence>
<keyword evidence="8 14" id="KW-0675">Receptor</keyword>
<reference evidence="14 15" key="1">
    <citation type="submission" date="2022-01" db="EMBL/GenBank/DDBJ databases">
        <title>Whole genome-based taxonomy of the Shewanellaceae.</title>
        <authorList>
            <person name="Martin-Rodriguez A.J."/>
        </authorList>
    </citation>
    <scope>NUCLEOTIDE SEQUENCE [LARGE SCALE GENOMIC DNA]</scope>
    <source>
        <strain evidence="14 15">JCM 17801</strain>
    </source>
</reference>
<dbReference type="NCBIfam" id="TIGR01783">
    <property type="entry name" value="TonB-siderophor"/>
    <property type="match status" value="1"/>
</dbReference>
<dbReference type="SUPFAM" id="SSF56935">
    <property type="entry name" value="Porins"/>
    <property type="match status" value="1"/>
</dbReference>
<dbReference type="PROSITE" id="PS52016">
    <property type="entry name" value="TONB_DEPENDENT_REC_3"/>
    <property type="match status" value="1"/>
</dbReference>
<dbReference type="Gene3D" id="2.40.170.20">
    <property type="entry name" value="TonB-dependent receptor, beta-barrel domain"/>
    <property type="match status" value="1"/>
</dbReference>
<dbReference type="InterPro" id="IPR000531">
    <property type="entry name" value="Beta-barrel_TonB"/>
</dbReference>
<keyword evidence="15" id="KW-1185">Reference proteome</keyword>
<comment type="similarity">
    <text evidence="2 10 11">Belongs to the TonB-dependent receptor family.</text>
</comment>
<dbReference type="Pfam" id="PF07715">
    <property type="entry name" value="Plug"/>
    <property type="match status" value="1"/>
</dbReference>
<dbReference type="InterPro" id="IPR010105">
    <property type="entry name" value="TonB_sidphr_rcpt"/>
</dbReference>
<comment type="subcellular location">
    <subcellularLocation>
        <location evidence="1 10">Cell outer membrane</location>
        <topology evidence="1 10">Multi-pass membrane protein</topology>
    </subcellularLocation>
</comment>
<dbReference type="Pfam" id="PF00593">
    <property type="entry name" value="TonB_dep_Rec_b-barrel"/>
    <property type="match status" value="1"/>
</dbReference>
<evidence type="ECO:0000256" key="9">
    <source>
        <dbReference type="ARBA" id="ARBA00023237"/>
    </source>
</evidence>
<gene>
    <name evidence="14" type="ORF">L2689_14255</name>
</gene>
<keyword evidence="5 10" id="KW-0812">Transmembrane</keyword>
<feature type="domain" description="TonB-dependent receptor-like beta-barrel" evidence="12">
    <location>
        <begin position="268"/>
        <end position="704"/>
    </location>
</feature>
<evidence type="ECO:0000256" key="2">
    <source>
        <dbReference type="ARBA" id="ARBA00009810"/>
    </source>
</evidence>
<keyword evidence="7 10" id="KW-0472">Membrane</keyword>
<evidence type="ECO:0000313" key="15">
    <source>
        <dbReference type="Proteomes" id="UP001203212"/>
    </source>
</evidence>
<dbReference type="PANTHER" id="PTHR32552:SF74">
    <property type="entry name" value="HYDROXAMATE SIDEROPHORE RECEPTOR FHUE"/>
    <property type="match status" value="1"/>
</dbReference>
<evidence type="ECO:0000256" key="1">
    <source>
        <dbReference type="ARBA" id="ARBA00004571"/>
    </source>
</evidence>
<organism evidence="14 15">
    <name type="scientific">Shewanella aestuarii</name>
    <dbReference type="NCBI Taxonomy" id="1028752"/>
    <lineage>
        <taxon>Bacteria</taxon>
        <taxon>Pseudomonadati</taxon>
        <taxon>Pseudomonadota</taxon>
        <taxon>Gammaproteobacteria</taxon>
        <taxon>Alteromonadales</taxon>
        <taxon>Shewanellaceae</taxon>
        <taxon>Shewanella</taxon>
    </lineage>
</organism>
<evidence type="ECO:0000256" key="6">
    <source>
        <dbReference type="ARBA" id="ARBA00023077"/>
    </source>
</evidence>
<name>A0ABT0L3V2_9GAMM</name>
<feature type="domain" description="TonB-dependent receptor plug" evidence="13">
    <location>
        <begin position="85"/>
        <end position="182"/>
    </location>
</feature>
<dbReference type="InterPro" id="IPR039426">
    <property type="entry name" value="TonB-dep_rcpt-like"/>
</dbReference>
<accession>A0ABT0L3V2</accession>
<dbReference type="Proteomes" id="UP001203212">
    <property type="component" value="Unassembled WGS sequence"/>
</dbReference>
<dbReference type="EMBL" id="JAKILK010000009">
    <property type="protein sequence ID" value="MCL1118397.1"/>
    <property type="molecule type" value="Genomic_DNA"/>
</dbReference>
<evidence type="ECO:0000256" key="10">
    <source>
        <dbReference type="PROSITE-ProRule" id="PRU01360"/>
    </source>
</evidence>
<evidence type="ECO:0000256" key="3">
    <source>
        <dbReference type="ARBA" id="ARBA00022448"/>
    </source>
</evidence>
<evidence type="ECO:0000256" key="4">
    <source>
        <dbReference type="ARBA" id="ARBA00022452"/>
    </source>
</evidence>
<dbReference type="InterPro" id="IPR036942">
    <property type="entry name" value="Beta-barrel_TonB_sf"/>
</dbReference>
<evidence type="ECO:0000259" key="12">
    <source>
        <dbReference type="Pfam" id="PF00593"/>
    </source>
</evidence>
<evidence type="ECO:0000313" key="14">
    <source>
        <dbReference type="EMBL" id="MCL1118397.1"/>
    </source>
</evidence>
<evidence type="ECO:0000256" key="5">
    <source>
        <dbReference type="ARBA" id="ARBA00022692"/>
    </source>
</evidence>
<dbReference type="InterPro" id="IPR037066">
    <property type="entry name" value="Plug_dom_sf"/>
</dbReference>
<evidence type="ECO:0000256" key="11">
    <source>
        <dbReference type="RuleBase" id="RU003357"/>
    </source>
</evidence>
<dbReference type="PANTHER" id="PTHR32552">
    <property type="entry name" value="FERRICHROME IRON RECEPTOR-RELATED"/>
    <property type="match status" value="1"/>
</dbReference>
<protein>
    <submittedName>
        <fullName evidence="14">TonB-dependent siderophore receptor</fullName>
    </submittedName>
</protein>